<dbReference type="Proteomes" id="UP000501690">
    <property type="component" value="Linkage Group LG7"/>
</dbReference>
<accession>A0A4D6MDH8</accession>
<reference evidence="1 2" key="1">
    <citation type="submission" date="2019-04" db="EMBL/GenBank/DDBJ databases">
        <title>An improved genome assembly and genetic linkage map for asparagus bean, Vigna unguiculata ssp. sesquipedialis.</title>
        <authorList>
            <person name="Xia Q."/>
            <person name="Zhang R."/>
            <person name="Dong Y."/>
        </authorList>
    </citation>
    <scope>NUCLEOTIDE SEQUENCE [LARGE SCALE GENOMIC DNA]</scope>
    <source>
        <tissue evidence="1">Leaf</tissue>
    </source>
</reference>
<name>A0A4D6MDH8_VIGUN</name>
<sequence>MALQEIYREIETEVWSCCFGMWKEIKVKAENGSWKGKQKIRQIRVEQSRNFANREQGNQVRGVAPTCRFCPKIALRHYRPARQRFNSDLLSGFCYEPTDGDEQPQVMRY</sequence>
<proteinExistence type="predicted"/>
<organism evidence="1 2">
    <name type="scientific">Vigna unguiculata</name>
    <name type="common">Cowpea</name>
    <dbReference type="NCBI Taxonomy" id="3917"/>
    <lineage>
        <taxon>Eukaryota</taxon>
        <taxon>Viridiplantae</taxon>
        <taxon>Streptophyta</taxon>
        <taxon>Embryophyta</taxon>
        <taxon>Tracheophyta</taxon>
        <taxon>Spermatophyta</taxon>
        <taxon>Magnoliopsida</taxon>
        <taxon>eudicotyledons</taxon>
        <taxon>Gunneridae</taxon>
        <taxon>Pentapetalae</taxon>
        <taxon>rosids</taxon>
        <taxon>fabids</taxon>
        <taxon>Fabales</taxon>
        <taxon>Fabaceae</taxon>
        <taxon>Papilionoideae</taxon>
        <taxon>50 kb inversion clade</taxon>
        <taxon>NPAAA clade</taxon>
        <taxon>indigoferoid/millettioid clade</taxon>
        <taxon>Phaseoleae</taxon>
        <taxon>Vigna</taxon>
    </lineage>
</organism>
<dbReference type="AlphaFoldDB" id="A0A4D6MDH8"/>
<evidence type="ECO:0000313" key="1">
    <source>
        <dbReference type="EMBL" id="QCD99469.1"/>
    </source>
</evidence>
<evidence type="ECO:0000313" key="2">
    <source>
        <dbReference type="Proteomes" id="UP000501690"/>
    </source>
</evidence>
<gene>
    <name evidence="1" type="ORF">DEO72_LG7g751</name>
</gene>
<dbReference type="EMBL" id="CP039351">
    <property type="protein sequence ID" value="QCD99469.1"/>
    <property type="molecule type" value="Genomic_DNA"/>
</dbReference>
<protein>
    <submittedName>
        <fullName evidence="1">Uncharacterized protein</fullName>
    </submittedName>
</protein>
<keyword evidence="2" id="KW-1185">Reference proteome</keyword>